<evidence type="ECO:0000256" key="3">
    <source>
        <dbReference type="ARBA" id="ARBA00023163"/>
    </source>
</evidence>
<dbReference type="PANTHER" id="PTHR46796">
    <property type="entry name" value="HTH-TYPE TRANSCRIPTIONAL ACTIVATOR RHAS-RELATED"/>
    <property type="match status" value="1"/>
</dbReference>
<gene>
    <name evidence="5" type="ordered locus">RHA1_ro11317</name>
</gene>
<dbReference type="HOGENOM" id="CLU_047930_0_1_11"/>
<organism evidence="5 6">
    <name type="scientific">Rhodococcus jostii (strain RHA1)</name>
    <dbReference type="NCBI Taxonomy" id="101510"/>
    <lineage>
        <taxon>Bacteria</taxon>
        <taxon>Bacillati</taxon>
        <taxon>Actinomycetota</taxon>
        <taxon>Actinomycetes</taxon>
        <taxon>Mycobacteriales</taxon>
        <taxon>Nocardiaceae</taxon>
        <taxon>Rhodococcus</taxon>
    </lineage>
</organism>
<keyword evidence="2" id="KW-0238">DNA-binding</keyword>
<dbReference type="OrthoDB" id="5464689at2"/>
<accession>Q0RUS2</accession>
<dbReference type="Proteomes" id="UP000008710">
    <property type="component" value="Plasmid pRHL3"/>
</dbReference>
<dbReference type="PATRIC" id="fig|101510.16.peg.9124"/>
<keyword evidence="1" id="KW-0805">Transcription regulation</keyword>
<dbReference type="Gene3D" id="1.10.10.60">
    <property type="entry name" value="Homeodomain-like"/>
    <property type="match status" value="1"/>
</dbReference>
<feature type="domain" description="HTH araC/xylS-type" evidence="4">
    <location>
        <begin position="232"/>
        <end position="333"/>
    </location>
</feature>
<dbReference type="eggNOG" id="COG2207">
    <property type="taxonomic scope" value="Bacteria"/>
</dbReference>
<dbReference type="KEGG" id="rha:RHA1_ro11317"/>
<keyword evidence="3" id="KW-0804">Transcription</keyword>
<dbReference type="InterPro" id="IPR018060">
    <property type="entry name" value="HTH_AraC"/>
</dbReference>
<keyword evidence="5" id="KW-0614">Plasmid</keyword>
<evidence type="ECO:0000256" key="2">
    <source>
        <dbReference type="ARBA" id="ARBA00023125"/>
    </source>
</evidence>
<dbReference type="Pfam" id="PF14525">
    <property type="entry name" value="AraC_binding_2"/>
    <property type="match status" value="1"/>
</dbReference>
<dbReference type="Pfam" id="PF12833">
    <property type="entry name" value="HTH_18"/>
    <property type="match status" value="1"/>
</dbReference>
<dbReference type="InterPro" id="IPR009057">
    <property type="entry name" value="Homeodomain-like_sf"/>
</dbReference>
<name>Q0RUS2_RHOJR</name>
<dbReference type="GO" id="GO:0003700">
    <property type="term" value="F:DNA-binding transcription factor activity"/>
    <property type="evidence" value="ECO:0007669"/>
    <property type="project" value="InterPro"/>
</dbReference>
<geneLocation type="plasmid" evidence="5 6">
    <name>pRHL3</name>
</geneLocation>
<dbReference type="SUPFAM" id="SSF46689">
    <property type="entry name" value="Homeodomain-like"/>
    <property type="match status" value="2"/>
</dbReference>
<protein>
    <submittedName>
        <fullName evidence="5">Possible transcriptional regulator, AraC family</fullName>
    </submittedName>
</protein>
<dbReference type="AlphaFoldDB" id="Q0RUS2"/>
<dbReference type="EMBL" id="CP000434">
    <property type="protein sequence ID" value="ABH00964.1"/>
    <property type="molecule type" value="Genomic_DNA"/>
</dbReference>
<dbReference type="InterPro" id="IPR050204">
    <property type="entry name" value="AraC_XylS_family_regulators"/>
</dbReference>
<dbReference type="PANTHER" id="PTHR46796:SF12">
    <property type="entry name" value="HTH-TYPE DNA-BINDING TRANSCRIPTIONAL ACTIVATOR EUTR"/>
    <property type="match status" value="1"/>
</dbReference>
<reference evidence="6" key="1">
    <citation type="journal article" date="2006" name="Proc. Natl. Acad. Sci. U.S.A.">
        <title>The complete genome of Rhodococcus sp. RHA1 provides insights into a catabolic powerhouse.</title>
        <authorList>
            <person name="McLeod M.P."/>
            <person name="Warren R.L."/>
            <person name="Hsiao W.W.L."/>
            <person name="Araki N."/>
            <person name="Myhre M."/>
            <person name="Fernandes C."/>
            <person name="Miyazawa D."/>
            <person name="Wong W."/>
            <person name="Lillquist A.L."/>
            <person name="Wang D."/>
            <person name="Dosanjh M."/>
            <person name="Hara H."/>
            <person name="Petrescu A."/>
            <person name="Morin R.D."/>
            <person name="Yang G."/>
            <person name="Stott J.M."/>
            <person name="Schein J.E."/>
            <person name="Shin H."/>
            <person name="Smailus D."/>
            <person name="Siddiqui A.S."/>
            <person name="Marra M.A."/>
            <person name="Jones S.J.M."/>
            <person name="Holt R."/>
            <person name="Brinkman F.S.L."/>
            <person name="Miyauchi K."/>
            <person name="Fukuda M."/>
            <person name="Davies J.E."/>
            <person name="Mohn W.W."/>
            <person name="Eltis L.D."/>
        </authorList>
    </citation>
    <scope>NUCLEOTIDE SEQUENCE [LARGE SCALE GENOMIC DNA]</scope>
    <source>
        <strain evidence="6">RHA1</strain>
    </source>
</reference>
<dbReference type="GO" id="GO:0043565">
    <property type="term" value="F:sequence-specific DNA binding"/>
    <property type="evidence" value="ECO:0007669"/>
    <property type="project" value="InterPro"/>
</dbReference>
<evidence type="ECO:0000256" key="1">
    <source>
        <dbReference type="ARBA" id="ARBA00023015"/>
    </source>
</evidence>
<proteinExistence type="predicted"/>
<evidence type="ECO:0000313" key="6">
    <source>
        <dbReference type="Proteomes" id="UP000008710"/>
    </source>
</evidence>
<evidence type="ECO:0000313" key="5">
    <source>
        <dbReference type="EMBL" id="ABH00964.1"/>
    </source>
</evidence>
<sequence length="334" mass="36757">MTASYISRRNHSDSKPVLLHMHSGDVDEATAAVSDVFHPHELTRVGAVARFEADLQAVTTASMVTGQVRYNSNSDLFCPSIDGYHVNIPLSGGLVSVSRGERSLVEESNAVVYQTGSDARILTPPNSQLNMFGMKLARAAVHTAIEDLLDRPISEPIRMHGKLDLTGADGQAWRTLVLNTYHSQLAGSMMARPLLAEPLTYAIVAGLLSLTEHQFSEDLARPAAVTAPATIQHAIEFINSHAMLPLTPPDIAREVGVSIRALQRGFREFVHASPMEYIRNVRMHKAHDDLVRAQPDTDTVSVIAGRWGFYHYGRFSQDYRRMFGVSPSETLRSS</sequence>
<dbReference type="PROSITE" id="PS01124">
    <property type="entry name" value="HTH_ARAC_FAMILY_2"/>
    <property type="match status" value="1"/>
</dbReference>
<evidence type="ECO:0000259" key="4">
    <source>
        <dbReference type="PROSITE" id="PS01124"/>
    </source>
</evidence>
<dbReference type="SMART" id="SM00342">
    <property type="entry name" value="HTH_ARAC"/>
    <property type="match status" value="1"/>
</dbReference>
<dbReference type="InterPro" id="IPR035418">
    <property type="entry name" value="AraC-bd_2"/>
</dbReference>